<keyword evidence="2" id="KW-0732">Signal</keyword>
<feature type="chain" id="PRO_5046359481" description="TolB protein" evidence="2">
    <location>
        <begin position="28"/>
        <end position="294"/>
    </location>
</feature>
<dbReference type="Gene3D" id="2.120.10.60">
    <property type="entry name" value="Tricorn protease N-terminal domain"/>
    <property type="match status" value="1"/>
</dbReference>
<evidence type="ECO:0000313" key="3">
    <source>
        <dbReference type="EMBL" id="MFC4131891.1"/>
    </source>
</evidence>
<feature type="signal peptide" evidence="2">
    <location>
        <begin position="1"/>
        <end position="27"/>
    </location>
</feature>
<dbReference type="EMBL" id="JBHSAY010000008">
    <property type="protein sequence ID" value="MFC4131891.1"/>
    <property type="molecule type" value="Genomic_DNA"/>
</dbReference>
<organism evidence="3 4">
    <name type="scientific">Hamadaea flava</name>
    <dbReference type="NCBI Taxonomy" id="1742688"/>
    <lineage>
        <taxon>Bacteria</taxon>
        <taxon>Bacillati</taxon>
        <taxon>Actinomycetota</taxon>
        <taxon>Actinomycetes</taxon>
        <taxon>Micromonosporales</taxon>
        <taxon>Micromonosporaceae</taxon>
        <taxon>Hamadaea</taxon>
    </lineage>
</organism>
<evidence type="ECO:0000313" key="4">
    <source>
        <dbReference type="Proteomes" id="UP001595816"/>
    </source>
</evidence>
<dbReference type="SUPFAM" id="SSF82171">
    <property type="entry name" value="DPP6 N-terminal domain-like"/>
    <property type="match status" value="1"/>
</dbReference>
<dbReference type="PANTHER" id="PTHR36842">
    <property type="entry name" value="PROTEIN TOLB HOMOLOG"/>
    <property type="match status" value="1"/>
</dbReference>
<name>A0ABV8LLP2_9ACTN</name>
<proteinExistence type="inferred from homology"/>
<dbReference type="InterPro" id="IPR011659">
    <property type="entry name" value="WD40"/>
</dbReference>
<sequence>MRGYRHWSAAAMAVVLLLVSPAPTASAAGPEPGGRILYLQFDGSTGVYGALKSVRPNGLDGQDFAMQLGFGASPDYSPDGNRIAYIQGYSLRTMASDGTDDRWLVDAPYGPAYPRWSPDGQWVVAESGGDIVAVHREGYPSGWVNLTETHGNNDLIAAWAPDGRHFATAVYPGIRVYSADGVDMRSLNEMPGAYRLDWSPNGRVIAIEALGDLWLVNAVSGTVRRLTNTPDVQEISPVWSPDGRWLAYGQGPGVHDPELPGLTTDPMIWLMDANGHNRHSTGVHGLPSSWRAAA</sequence>
<dbReference type="Proteomes" id="UP001595816">
    <property type="component" value="Unassembled WGS sequence"/>
</dbReference>
<evidence type="ECO:0000256" key="1">
    <source>
        <dbReference type="ARBA" id="ARBA00009820"/>
    </source>
</evidence>
<keyword evidence="4" id="KW-1185">Reference proteome</keyword>
<comment type="caution">
    <text evidence="3">The sequence shown here is derived from an EMBL/GenBank/DDBJ whole genome shotgun (WGS) entry which is preliminary data.</text>
</comment>
<evidence type="ECO:0008006" key="5">
    <source>
        <dbReference type="Google" id="ProtNLM"/>
    </source>
</evidence>
<dbReference type="Gene3D" id="2.120.10.30">
    <property type="entry name" value="TolB, C-terminal domain"/>
    <property type="match status" value="1"/>
</dbReference>
<dbReference type="Pfam" id="PF07676">
    <property type="entry name" value="PD40"/>
    <property type="match status" value="3"/>
</dbReference>
<reference evidence="4" key="1">
    <citation type="journal article" date="2019" name="Int. J. Syst. Evol. Microbiol.">
        <title>The Global Catalogue of Microorganisms (GCM) 10K type strain sequencing project: providing services to taxonomists for standard genome sequencing and annotation.</title>
        <authorList>
            <consortium name="The Broad Institute Genomics Platform"/>
            <consortium name="The Broad Institute Genome Sequencing Center for Infectious Disease"/>
            <person name="Wu L."/>
            <person name="Ma J."/>
        </authorList>
    </citation>
    <scope>NUCLEOTIDE SEQUENCE [LARGE SCALE GENOMIC DNA]</scope>
    <source>
        <strain evidence="4">CGMCC 4.7289</strain>
    </source>
</reference>
<accession>A0ABV8LLP2</accession>
<dbReference type="InterPro" id="IPR011042">
    <property type="entry name" value="6-blade_b-propeller_TolB-like"/>
</dbReference>
<comment type="similarity">
    <text evidence="1">Belongs to the TolB family.</text>
</comment>
<dbReference type="RefSeq" id="WP_253763442.1">
    <property type="nucleotide sequence ID" value="NZ_JAMZDZ010000001.1"/>
</dbReference>
<protein>
    <recommendedName>
        <fullName evidence="5">TolB protein</fullName>
    </recommendedName>
</protein>
<gene>
    <name evidence="3" type="ORF">ACFOZ4_14880</name>
</gene>
<dbReference type="PANTHER" id="PTHR36842:SF1">
    <property type="entry name" value="PROTEIN TOLB"/>
    <property type="match status" value="1"/>
</dbReference>
<evidence type="ECO:0000256" key="2">
    <source>
        <dbReference type="SAM" id="SignalP"/>
    </source>
</evidence>